<keyword evidence="2" id="KW-0489">Methyltransferase</keyword>
<keyword evidence="3" id="KW-1185">Reference proteome</keyword>
<dbReference type="PANTHER" id="PTHR43591:SF101">
    <property type="entry name" value="METHYLTRANSFERASE-LIKE PROTEIN 27"/>
    <property type="match status" value="1"/>
</dbReference>
<dbReference type="InterPro" id="IPR029063">
    <property type="entry name" value="SAM-dependent_MTases_sf"/>
</dbReference>
<dbReference type="Proteomes" id="UP000553343">
    <property type="component" value="Unassembled WGS sequence"/>
</dbReference>
<gene>
    <name evidence="2" type="ORF">HXW94_16000</name>
</gene>
<dbReference type="Gene3D" id="3.40.50.150">
    <property type="entry name" value="Vaccinia Virus protein VP39"/>
    <property type="match status" value="1"/>
</dbReference>
<dbReference type="Pfam" id="PF13649">
    <property type="entry name" value="Methyltransf_25"/>
    <property type="match status" value="1"/>
</dbReference>
<evidence type="ECO:0000259" key="1">
    <source>
        <dbReference type="Pfam" id="PF13649"/>
    </source>
</evidence>
<protein>
    <submittedName>
        <fullName evidence="2">Class I SAM-dependent methyltransferase</fullName>
    </submittedName>
</protein>
<organism evidence="2 3">
    <name type="scientific">Desulfobacter latus</name>
    <dbReference type="NCBI Taxonomy" id="2292"/>
    <lineage>
        <taxon>Bacteria</taxon>
        <taxon>Pseudomonadati</taxon>
        <taxon>Thermodesulfobacteriota</taxon>
        <taxon>Desulfobacteria</taxon>
        <taxon>Desulfobacterales</taxon>
        <taxon>Desulfobacteraceae</taxon>
        <taxon>Desulfobacter</taxon>
    </lineage>
</organism>
<name>A0A850TDV2_9BACT</name>
<dbReference type="GO" id="GO:0008168">
    <property type="term" value="F:methyltransferase activity"/>
    <property type="evidence" value="ECO:0007669"/>
    <property type="project" value="UniProtKB-KW"/>
</dbReference>
<dbReference type="InterPro" id="IPR041698">
    <property type="entry name" value="Methyltransf_25"/>
</dbReference>
<comment type="caution">
    <text evidence="2">The sequence shown here is derived from an EMBL/GenBank/DDBJ whole genome shotgun (WGS) entry which is preliminary data.</text>
</comment>
<evidence type="ECO:0000313" key="2">
    <source>
        <dbReference type="EMBL" id="NWH06467.1"/>
    </source>
</evidence>
<dbReference type="AlphaFoldDB" id="A0A850TDV2"/>
<dbReference type="PANTHER" id="PTHR43591">
    <property type="entry name" value="METHYLTRANSFERASE"/>
    <property type="match status" value="1"/>
</dbReference>
<keyword evidence="2" id="KW-0808">Transferase</keyword>
<dbReference type="SUPFAM" id="SSF53335">
    <property type="entry name" value="S-adenosyl-L-methionine-dependent methyltransferases"/>
    <property type="match status" value="1"/>
</dbReference>
<sequence length="208" mass="23861">MITHNETLEKVYTAQNHEELMDAYKDWAADYDQDTVNGYGYTAHIASAQALSRSLDDTEGYILDAGCGTGLVGQELYRMGHSIMDALDYSKEMLDQAMQKNIYQKHLQADLSKPLDLPDNHYHAVVCCGTFTYGHVKADAFAELIRVTKPSGIICFTIREGAYEEYGYRDKMIQLEQEKAWELLEMEDVQYFEQDNVQCKLCTYRVMD</sequence>
<dbReference type="CDD" id="cd02440">
    <property type="entry name" value="AdoMet_MTases"/>
    <property type="match status" value="1"/>
</dbReference>
<feature type="domain" description="Methyltransferase" evidence="1">
    <location>
        <begin position="62"/>
        <end position="152"/>
    </location>
</feature>
<proteinExistence type="predicted"/>
<reference evidence="2 3" key="1">
    <citation type="submission" date="2020-06" db="EMBL/GenBank/DDBJ databases">
        <title>High-quality draft genome of sulfate reducer Desulfobacter latus type strain AcrS2 isolated from marine sediment.</title>
        <authorList>
            <person name="Hoppe M."/>
            <person name="Larsen C.K."/>
            <person name="Marshall I.P.G."/>
            <person name="Schramm A."/>
            <person name="Marietou A.G."/>
        </authorList>
    </citation>
    <scope>NUCLEOTIDE SEQUENCE [LARGE SCALE GENOMIC DNA]</scope>
    <source>
        <strain evidence="2 3">AcRS2</strain>
    </source>
</reference>
<evidence type="ECO:0000313" key="3">
    <source>
        <dbReference type="Proteomes" id="UP000553343"/>
    </source>
</evidence>
<dbReference type="GO" id="GO:0032259">
    <property type="term" value="P:methylation"/>
    <property type="evidence" value="ECO:0007669"/>
    <property type="project" value="UniProtKB-KW"/>
</dbReference>
<dbReference type="RefSeq" id="WP_178367921.1">
    <property type="nucleotide sequence ID" value="NZ_JACADJ010000078.1"/>
</dbReference>
<dbReference type="EMBL" id="JACADJ010000078">
    <property type="protein sequence ID" value="NWH06467.1"/>
    <property type="molecule type" value="Genomic_DNA"/>
</dbReference>
<accession>A0A850TDV2</accession>